<evidence type="ECO:0000313" key="7">
    <source>
        <dbReference type="EMBL" id="KAA0973530.1"/>
    </source>
</evidence>
<dbReference type="InterPro" id="IPR051202">
    <property type="entry name" value="Peptidase_C40"/>
</dbReference>
<evidence type="ECO:0000256" key="5">
    <source>
        <dbReference type="SAM" id="MobiDB-lite"/>
    </source>
</evidence>
<proteinExistence type="inferred from homology"/>
<keyword evidence="4" id="KW-0788">Thiol protease</keyword>
<dbReference type="EMBL" id="VOBL01000024">
    <property type="protein sequence ID" value="KAA0973530.1"/>
    <property type="molecule type" value="Genomic_DNA"/>
</dbReference>
<accession>A0A5B0E6X4</accession>
<dbReference type="InterPro" id="IPR000064">
    <property type="entry name" value="NLP_P60_dom"/>
</dbReference>
<reference evidence="7 8" key="1">
    <citation type="submission" date="2019-07" db="EMBL/GenBank/DDBJ databases">
        <title>Analysis of the biochemical properties, biological activity and biotechnological potential of siderophores and biosurfactants produced by Antarctic psychrotolerant bacteria.</title>
        <authorList>
            <person name="Styczynski M."/>
            <person name="Krucon T."/>
            <person name="Decewicz P."/>
            <person name="Dziewit L."/>
        </authorList>
    </citation>
    <scope>NUCLEOTIDE SEQUENCE [LARGE SCALE GENOMIC DNA]</scope>
    <source>
        <strain evidence="7 8">ANT_H27</strain>
    </source>
</reference>
<dbReference type="GO" id="GO:0006508">
    <property type="term" value="P:proteolysis"/>
    <property type="evidence" value="ECO:0007669"/>
    <property type="project" value="UniProtKB-KW"/>
</dbReference>
<comment type="caution">
    <text evidence="7">The sequence shown here is derived from an EMBL/GenBank/DDBJ whole genome shotgun (WGS) entry which is preliminary data.</text>
</comment>
<gene>
    <name evidence="7" type="ORF">FQ154_17635</name>
</gene>
<evidence type="ECO:0000259" key="6">
    <source>
        <dbReference type="PROSITE" id="PS51935"/>
    </source>
</evidence>
<feature type="domain" description="NlpC/P60" evidence="6">
    <location>
        <begin position="26"/>
        <end position="150"/>
    </location>
</feature>
<keyword evidence="3" id="KW-0378">Hydrolase</keyword>
<evidence type="ECO:0000256" key="1">
    <source>
        <dbReference type="ARBA" id="ARBA00007074"/>
    </source>
</evidence>
<feature type="region of interest" description="Disordered" evidence="5">
    <location>
        <begin position="1"/>
        <end position="26"/>
    </location>
</feature>
<evidence type="ECO:0000256" key="4">
    <source>
        <dbReference type="ARBA" id="ARBA00022807"/>
    </source>
</evidence>
<dbReference type="OrthoDB" id="5177647at2"/>
<dbReference type="Proteomes" id="UP000323856">
    <property type="component" value="Unassembled WGS sequence"/>
</dbReference>
<organism evidence="7 8">
    <name type="scientific">Paeniglutamicibacter gangotriensis</name>
    <dbReference type="NCBI Taxonomy" id="254787"/>
    <lineage>
        <taxon>Bacteria</taxon>
        <taxon>Bacillati</taxon>
        <taxon>Actinomycetota</taxon>
        <taxon>Actinomycetes</taxon>
        <taxon>Micrococcales</taxon>
        <taxon>Micrococcaceae</taxon>
        <taxon>Paeniglutamicibacter</taxon>
    </lineage>
</organism>
<evidence type="ECO:0000313" key="8">
    <source>
        <dbReference type="Proteomes" id="UP000323856"/>
    </source>
</evidence>
<comment type="similarity">
    <text evidence="1">Belongs to the peptidase C40 family.</text>
</comment>
<dbReference type="PANTHER" id="PTHR47053">
    <property type="entry name" value="MUREIN DD-ENDOPEPTIDASE MEPH-RELATED"/>
    <property type="match status" value="1"/>
</dbReference>
<dbReference type="SUPFAM" id="SSF54001">
    <property type="entry name" value="Cysteine proteinases"/>
    <property type="match status" value="1"/>
</dbReference>
<dbReference type="InterPro" id="IPR038765">
    <property type="entry name" value="Papain-like_cys_pep_sf"/>
</dbReference>
<dbReference type="AlphaFoldDB" id="A0A5B0E6X4"/>
<dbReference type="Gene3D" id="3.90.1720.10">
    <property type="entry name" value="endopeptidase domain like (from Nostoc punctiforme)"/>
    <property type="match status" value="1"/>
</dbReference>
<evidence type="ECO:0000256" key="2">
    <source>
        <dbReference type="ARBA" id="ARBA00022670"/>
    </source>
</evidence>
<keyword evidence="2" id="KW-0645">Protease</keyword>
<protein>
    <submittedName>
        <fullName evidence="7">NlpC/P60 family protein</fullName>
    </submittedName>
</protein>
<dbReference type="PANTHER" id="PTHR47053:SF1">
    <property type="entry name" value="MUREIN DD-ENDOPEPTIDASE MEPH-RELATED"/>
    <property type="match status" value="1"/>
</dbReference>
<name>A0A5B0E6X4_9MICC</name>
<dbReference type="PROSITE" id="PS51935">
    <property type="entry name" value="NLPC_P60"/>
    <property type="match status" value="1"/>
</dbReference>
<dbReference type="Pfam" id="PF00877">
    <property type="entry name" value="NLPC_P60"/>
    <property type="match status" value="1"/>
</dbReference>
<sequence length="150" mass="15971">MAPKPPKQTPKPKPKPAPESVTPQSSRSYNAAISWAHQIANDNSKGYIYGANGPSNYDCSSFTQTAYSKSGISLPRTSSAQYAAAPTKVPLSQLRRGDLVFSSSNGGRSFYHVAIYLGGGQVLHARNPSSGISVTPLSWVNNLHSSAGRY</sequence>
<feature type="compositionally biased region" description="Pro residues" evidence="5">
    <location>
        <begin position="1"/>
        <end position="17"/>
    </location>
</feature>
<evidence type="ECO:0000256" key="3">
    <source>
        <dbReference type="ARBA" id="ARBA00022801"/>
    </source>
</evidence>
<dbReference type="GO" id="GO:0008234">
    <property type="term" value="F:cysteine-type peptidase activity"/>
    <property type="evidence" value="ECO:0007669"/>
    <property type="project" value="UniProtKB-KW"/>
</dbReference>